<feature type="signal peptide" evidence="2">
    <location>
        <begin position="1"/>
        <end position="26"/>
    </location>
</feature>
<name>A0ABS2JR68_9GAMM</name>
<sequence>MLAPWRLATVFAALLAVCAPGTPAQQAPRTPPAPAPAKTVPTPERPATASSATAVNRDLFAETAHIKNDLARYMYLHEVMLQLTREDRLIDQQLLATVECELGLYDEAINNFPFDNRVQTPVTLPAPIDWTPADAATEIAKLASGRRIVMINEAHHDAHTRELTLSLLPKLRAEGFTYFAAEALVNNDTELMSRGYPIVTSGSEYLHEPLYGQIIREAIRLGFKVVAYESDADALADREAGQAQMLYRQVFKNDPKARLFVHAGYAHIDKAVGNLGKTIKPMAMQLKELTGFDPLSIDQTRWRDIGPMPKTDMYNQLIAAFPVERPSVLISRQNGSVWASDPDRHDIDVILPPSGHQRRPHWLELGGARQTRVISSDLCQRQFPCVVEARFANESDDAVPADRYVLLVDNIMNSLYLWPGEYKFTSRDREGRKLSERRVTVGKPDS</sequence>
<keyword evidence="4" id="KW-1185">Reference proteome</keyword>
<reference evidence="3 4" key="1">
    <citation type="submission" date="2020-10" db="EMBL/GenBank/DDBJ databases">
        <title>Phylogeny of dyella-like bacteria.</title>
        <authorList>
            <person name="Fu J."/>
        </authorList>
    </citation>
    <scope>NUCLEOTIDE SEQUENCE [LARGE SCALE GENOMIC DNA]</scope>
    <source>
        <strain evidence="3 4">THG-B117</strain>
    </source>
</reference>
<evidence type="ECO:0008006" key="5">
    <source>
        <dbReference type="Google" id="ProtNLM"/>
    </source>
</evidence>
<evidence type="ECO:0000256" key="2">
    <source>
        <dbReference type="SAM" id="SignalP"/>
    </source>
</evidence>
<evidence type="ECO:0000313" key="3">
    <source>
        <dbReference type="EMBL" id="MBM7120760.1"/>
    </source>
</evidence>
<dbReference type="EMBL" id="JADIKC010000003">
    <property type="protein sequence ID" value="MBM7120760.1"/>
    <property type="molecule type" value="Genomic_DNA"/>
</dbReference>
<feature type="region of interest" description="Disordered" evidence="1">
    <location>
        <begin position="23"/>
        <end position="51"/>
    </location>
</feature>
<gene>
    <name evidence="3" type="ORF">ISP20_06255</name>
</gene>
<comment type="caution">
    <text evidence="3">The sequence shown here is derived from an EMBL/GenBank/DDBJ whole genome shotgun (WGS) entry which is preliminary data.</text>
</comment>
<dbReference type="Proteomes" id="UP001430065">
    <property type="component" value="Unassembled WGS sequence"/>
</dbReference>
<proteinExistence type="predicted"/>
<evidence type="ECO:0000313" key="4">
    <source>
        <dbReference type="Proteomes" id="UP001430065"/>
    </source>
</evidence>
<evidence type="ECO:0000256" key="1">
    <source>
        <dbReference type="SAM" id="MobiDB-lite"/>
    </source>
</evidence>
<accession>A0ABS2JR68</accession>
<organism evidence="3 4">
    <name type="scientific">Dyella kyungheensis</name>
    <dbReference type="NCBI Taxonomy" id="1242174"/>
    <lineage>
        <taxon>Bacteria</taxon>
        <taxon>Pseudomonadati</taxon>
        <taxon>Pseudomonadota</taxon>
        <taxon>Gammaproteobacteria</taxon>
        <taxon>Lysobacterales</taxon>
        <taxon>Rhodanobacteraceae</taxon>
        <taxon>Dyella</taxon>
    </lineage>
</organism>
<feature type="chain" id="PRO_5046149023" description="Haem-binding uptake Tiki superfamily ChaN domain-containing protein" evidence="2">
    <location>
        <begin position="27"/>
        <end position="446"/>
    </location>
</feature>
<protein>
    <recommendedName>
        <fullName evidence="5">Haem-binding uptake Tiki superfamily ChaN domain-containing protein</fullName>
    </recommendedName>
</protein>
<dbReference type="RefSeq" id="WP_204635206.1">
    <property type="nucleotide sequence ID" value="NZ_JADIKC010000003.1"/>
</dbReference>
<keyword evidence="2" id="KW-0732">Signal</keyword>